<feature type="transmembrane region" description="Helical" evidence="6">
    <location>
        <begin position="432"/>
        <end position="456"/>
    </location>
</feature>
<dbReference type="InterPro" id="IPR003838">
    <property type="entry name" value="ABC3_permease_C"/>
</dbReference>
<feature type="domain" description="MacB-like periplasmic core" evidence="8">
    <location>
        <begin position="21"/>
        <end position="244"/>
    </location>
</feature>
<sequence length="822" mass="92492">MLKNYLILAFRHLKRKKGFAFINIAGMGVSLTVVLVILQYVVQETSYDSFHEKLDRTYRVVGTMTQAGKEAAANPGSHAPLSVAVAAQVPEIETYVRFDRIDYTNVSLTNKSEATPRQVFQGNFYIVDSTFFEVLSFELVSGDERSALTKPENMVITESVAKKLFGNQDPMGREIEMGNNWGKYPFLVSGVMKDPPFNSQISPQVLIPLTFYDKINVKINDWENSYLGTYVLLNSPQSIDRVTSAYNSIYQEHRPESQKNQGVNYEYSLQPMADVYLHSSFEFESAKTGNYTYVVFISIVGALVLIISWVNYVNLATAQSVERAREVGIRKVFGSLKRQLISQFLFESMLINAVSIVLALTLAQTMLGRIGNWTGIEIHSTLIAEPMFWVWVVLFWLTVSFFAGFYPAFILSGYRPARVLGGRFSTDSRGVFLRRSLVIFQFAVSALLIAGTITVYRQIGYMRSQDLGININDVVVLKSPPSALSSVEFNKKVNYFKTELLRNPQFSAMTTASTMPGHKIGWTSTKVRRKGEAEGEGASFSLIACDKDYPAALSINMIAGRFFQGHEQPWVTGEIVINKRAAEALGYQSPEEALYQHLACPVFGDADLRIIGVTDDYHHQALQSSIEPVIYVLSNWSNYYLVKLNLEETVDKKTAALAPVLSSLESSWKEAFPESTFDYSFLDEQFNQQYKTDQQFGALFTLFSAFAIFIGCMGLFGLASYTLYQKTKEIGIRKVLGARYGDIMVLVSKEFLVLVLMGNVVAIPAGWWLVSNWLEGYAYRIEIGWWFVAIPVVSLLVLTFLTILFQVLKAVRLNPVESLRNE</sequence>
<dbReference type="RefSeq" id="WP_317491032.1">
    <property type="nucleotide sequence ID" value="NZ_CP136051.1"/>
</dbReference>
<evidence type="ECO:0000256" key="1">
    <source>
        <dbReference type="ARBA" id="ARBA00004651"/>
    </source>
</evidence>
<feature type="transmembrane region" description="Helical" evidence="6">
    <location>
        <begin position="783"/>
        <end position="805"/>
    </location>
</feature>
<dbReference type="Pfam" id="PF12704">
    <property type="entry name" value="MacB_PCD"/>
    <property type="match status" value="1"/>
</dbReference>
<feature type="transmembrane region" description="Helical" evidence="6">
    <location>
        <begin position="20"/>
        <end position="42"/>
    </location>
</feature>
<dbReference type="EMBL" id="CP136051">
    <property type="protein sequence ID" value="WOK08391.1"/>
    <property type="molecule type" value="Genomic_DNA"/>
</dbReference>
<feature type="transmembrane region" description="Helical" evidence="6">
    <location>
        <begin position="344"/>
        <end position="367"/>
    </location>
</feature>
<dbReference type="PANTHER" id="PTHR30572">
    <property type="entry name" value="MEMBRANE COMPONENT OF TRANSPORTER-RELATED"/>
    <property type="match status" value="1"/>
</dbReference>
<protein>
    <submittedName>
        <fullName evidence="9">ABC transporter permease</fullName>
    </submittedName>
</protein>
<evidence type="ECO:0000256" key="2">
    <source>
        <dbReference type="ARBA" id="ARBA00022475"/>
    </source>
</evidence>
<evidence type="ECO:0000259" key="8">
    <source>
        <dbReference type="Pfam" id="PF12704"/>
    </source>
</evidence>
<gene>
    <name evidence="9" type="ORF">RT717_07030</name>
</gene>
<organism evidence="9 10">
    <name type="scientific">Imperialibacter roseus</name>
    <dbReference type="NCBI Taxonomy" id="1324217"/>
    <lineage>
        <taxon>Bacteria</taxon>
        <taxon>Pseudomonadati</taxon>
        <taxon>Bacteroidota</taxon>
        <taxon>Cytophagia</taxon>
        <taxon>Cytophagales</taxon>
        <taxon>Flammeovirgaceae</taxon>
        <taxon>Imperialibacter</taxon>
    </lineage>
</organism>
<dbReference type="Proteomes" id="UP001302349">
    <property type="component" value="Chromosome"/>
</dbReference>
<dbReference type="InterPro" id="IPR050250">
    <property type="entry name" value="Macrolide_Exporter_MacB"/>
</dbReference>
<name>A0ABZ0IXK1_9BACT</name>
<evidence type="ECO:0000313" key="10">
    <source>
        <dbReference type="Proteomes" id="UP001302349"/>
    </source>
</evidence>
<evidence type="ECO:0000256" key="4">
    <source>
        <dbReference type="ARBA" id="ARBA00022989"/>
    </source>
</evidence>
<feature type="transmembrane region" description="Helical" evidence="6">
    <location>
        <begin position="751"/>
        <end position="771"/>
    </location>
</feature>
<evidence type="ECO:0000259" key="7">
    <source>
        <dbReference type="Pfam" id="PF02687"/>
    </source>
</evidence>
<keyword evidence="3 6" id="KW-0812">Transmembrane</keyword>
<proteinExistence type="predicted"/>
<feature type="transmembrane region" description="Helical" evidence="6">
    <location>
        <begin position="696"/>
        <end position="724"/>
    </location>
</feature>
<feature type="domain" description="ABC3 transporter permease C-terminal" evidence="7">
    <location>
        <begin position="299"/>
        <end position="412"/>
    </location>
</feature>
<reference evidence="9 10" key="1">
    <citation type="journal article" date="2023" name="Microbiol. Resour. Announc.">
        <title>Complete Genome Sequence of Imperialibacter roseus strain P4T.</title>
        <authorList>
            <person name="Tizabi D.R."/>
            <person name="Bachvaroff T."/>
            <person name="Hill R.T."/>
        </authorList>
    </citation>
    <scope>NUCLEOTIDE SEQUENCE [LARGE SCALE GENOMIC DNA]</scope>
    <source>
        <strain evidence="9 10">P4T</strain>
    </source>
</reference>
<keyword evidence="2" id="KW-1003">Cell membrane</keyword>
<keyword evidence="5 6" id="KW-0472">Membrane</keyword>
<evidence type="ECO:0000313" key="9">
    <source>
        <dbReference type="EMBL" id="WOK08391.1"/>
    </source>
</evidence>
<accession>A0ABZ0IXK1</accession>
<feature type="transmembrane region" description="Helical" evidence="6">
    <location>
        <begin position="291"/>
        <end position="313"/>
    </location>
</feature>
<feature type="domain" description="ABC3 transporter permease C-terminal" evidence="7">
    <location>
        <begin position="702"/>
        <end position="815"/>
    </location>
</feature>
<evidence type="ECO:0000256" key="3">
    <source>
        <dbReference type="ARBA" id="ARBA00022692"/>
    </source>
</evidence>
<dbReference type="Pfam" id="PF02687">
    <property type="entry name" value="FtsX"/>
    <property type="match status" value="2"/>
</dbReference>
<keyword evidence="4 6" id="KW-1133">Transmembrane helix</keyword>
<evidence type="ECO:0000256" key="6">
    <source>
        <dbReference type="SAM" id="Phobius"/>
    </source>
</evidence>
<feature type="transmembrane region" description="Helical" evidence="6">
    <location>
        <begin position="387"/>
        <end position="411"/>
    </location>
</feature>
<dbReference type="InterPro" id="IPR025857">
    <property type="entry name" value="MacB_PCD"/>
</dbReference>
<keyword evidence="10" id="KW-1185">Reference proteome</keyword>
<dbReference type="PANTHER" id="PTHR30572:SF18">
    <property type="entry name" value="ABC-TYPE MACROLIDE FAMILY EXPORT SYSTEM PERMEASE COMPONENT 2"/>
    <property type="match status" value="1"/>
</dbReference>
<comment type="subcellular location">
    <subcellularLocation>
        <location evidence="1">Cell membrane</location>
        <topology evidence="1">Multi-pass membrane protein</topology>
    </subcellularLocation>
</comment>
<evidence type="ECO:0000256" key="5">
    <source>
        <dbReference type="ARBA" id="ARBA00023136"/>
    </source>
</evidence>